<dbReference type="InterPro" id="IPR011006">
    <property type="entry name" value="CheY-like_superfamily"/>
</dbReference>
<feature type="domain" description="Response regulatory" evidence="5">
    <location>
        <begin position="8"/>
        <end position="119"/>
    </location>
</feature>
<evidence type="ECO:0000259" key="4">
    <source>
        <dbReference type="PROSITE" id="PS50043"/>
    </source>
</evidence>
<dbReference type="PROSITE" id="PS50110">
    <property type="entry name" value="RESPONSE_REGULATORY"/>
    <property type="match status" value="1"/>
</dbReference>
<dbReference type="PRINTS" id="PR00038">
    <property type="entry name" value="HTHLUXR"/>
</dbReference>
<evidence type="ECO:0000256" key="3">
    <source>
        <dbReference type="PROSITE-ProRule" id="PRU00169"/>
    </source>
</evidence>
<dbReference type="InterPro" id="IPR001789">
    <property type="entry name" value="Sig_transdc_resp-reg_receiver"/>
</dbReference>
<dbReference type="OrthoDB" id="8585266at2"/>
<dbReference type="SMART" id="SM00448">
    <property type="entry name" value="REC"/>
    <property type="match status" value="1"/>
</dbReference>
<dbReference type="CDD" id="cd06170">
    <property type="entry name" value="LuxR_C_like"/>
    <property type="match status" value="1"/>
</dbReference>
<dbReference type="InterPro" id="IPR039420">
    <property type="entry name" value="WalR-like"/>
</dbReference>
<dbReference type="SUPFAM" id="SSF46894">
    <property type="entry name" value="C-terminal effector domain of the bipartite response regulators"/>
    <property type="match status" value="1"/>
</dbReference>
<evidence type="ECO:0000256" key="1">
    <source>
        <dbReference type="ARBA" id="ARBA00022553"/>
    </source>
</evidence>
<dbReference type="PATRIC" id="fig|1127483.3.peg.3924"/>
<dbReference type="PANTHER" id="PTHR43214:SF17">
    <property type="entry name" value="TRANSCRIPTIONAL REGULATORY PROTEIN RCSB"/>
    <property type="match status" value="1"/>
</dbReference>
<dbReference type="CDD" id="cd17535">
    <property type="entry name" value="REC_NarL-like"/>
    <property type="match status" value="1"/>
</dbReference>
<dbReference type="Proteomes" id="UP000005808">
    <property type="component" value="Unassembled WGS sequence"/>
</dbReference>
<evidence type="ECO:0000313" key="6">
    <source>
        <dbReference type="EMBL" id="EHP41404.1"/>
    </source>
</evidence>
<name>H1S7J0_9BURK</name>
<dbReference type="PROSITE" id="PS50043">
    <property type="entry name" value="HTH_LUXR_2"/>
    <property type="match status" value="1"/>
</dbReference>
<dbReference type="Gene3D" id="3.40.50.2300">
    <property type="match status" value="1"/>
</dbReference>
<dbReference type="InterPro" id="IPR000792">
    <property type="entry name" value="Tscrpt_reg_LuxR_C"/>
</dbReference>
<keyword evidence="1 3" id="KW-0597">Phosphoprotein</keyword>
<accession>H1S7J0</accession>
<dbReference type="InterPro" id="IPR036388">
    <property type="entry name" value="WH-like_DNA-bd_sf"/>
</dbReference>
<comment type="caution">
    <text evidence="6">The sequence shown here is derived from an EMBL/GenBank/DDBJ whole genome shotgun (WGS) entry which is preliminary data.</text>
</comment>
<organism evidence="6 7">
    <name type="scientific">Cupriavidus basilensis OR16</name>
    <dbReference type="NCBI Taxonomy" id="1127483"/>
    <lineage>
        <taxon>Bacteria</taxon>
        <taxon>Pseudomonadati</taxon>
        <taxon>Pseudomonadota</taxon>
        <taxon>Betaproteobacteria</taxon>
        <taxon>Burkholderiales</taxon>
        <taxon>Burkholderiaceae</taxon>
        <taxon>Cupriavidus</taxon>
    </lineage>
</organism>
<evidence type="ECO:0000313" key="7">
    <source>
        <dbReference type="Proteomes" id="UP000005808"/>
    </source>
</evidence>
<dbReference type="InterPro" id="IPR058245">
    <property type="entry name" value="NreC/VraR/RcsB-like_REC"/>
</dbReference>
<dbReference type="SMART" id="SM00421">
    <property type="entry name" value="HTH_LUXR"/>
    <property type="match status" value="1"/>
</dbReference>
<gene>
    <name evidence="6" type="ORF">OR16_19575</name>
</gene>
<reference evidence="6 7" key="1">
    <citation type="journal article" date="2012" name="J. Bacteriol.">
        <title>De Novo Genome Project of Cupriavidus basilensis OR16.</title>
        <authorList>
            <person name="Cserhati M."/>
            <person name="Kriszt B."/>
            <person name="Szoboszlay S."/>
            <person name="Toth A."/>
            <person name="Szabo I."/>
            <person name="Tancsics A."/>
            <person name="Nagy I."/>
            <person name="Horvath B."/>
            <person name="Nagy I."/>
            <person name="Kukolya J."/>
        </authorList>
    </citation>
    <scope>NUCLEOTIDE SEQUENCE [LARGE SCALE GENOMIC DNA]</scope>
    <source>
        <strain evidence="6 7">OR16</strain>
    </source>
</reference>
<feature type="domain" description="HTH luxR-type" evidence="4">
    <location>
        <begin position="140"/>
        <end position="205"/>
    </location>
</feature>
<keyword evidence="2" id="KW-0238">DNA-binding</keyword>
<dbReference type="Pfam" id="PF00196">
    <property type="entry name" value="GerE"/>
    <property type="match status" value="1"/>
</dbReference>
<evidence type="ECO:0000256" key="2">
    <source>
        <dbReference type="ARBA" id="ARBA00023125"/>
    </source>
</evidence>
<sequence>MSKPPRIRVVVADDHPAMLLGIECTLMKTGSFELLARVENSTELVVELDRFPCDVLVSDYVMPDGKYGDGIERPALRFVICTMLENSKLIGALVQSGFNCVLSKSDPLEHISQAVNAAYQRQVYISPSIKDILLGPILTAGGMGKVLSPREAEIVRLLGSGLTITEIARKWNRSVQTISTQKLSAMRKLGFKRDVELFKYAGSWHDQSG</sequence>
<protein>
    <submittedName>
        <fullName evidence="6">Response regulator</fullName>
    </submittedName>
</protein>
<dbReference type="AlphaFoldDB" id="H1S7J0"/>
<dbReference type="GO" id="GO:0003677">
    <property type="term" value="F:DNA binding"/>
    <property type="evidence" value="ECO:0007669"/>
    <property type="project" value="UniProtKB-KW"/>
</dbReference>
<dbReference type="EMBL" id="AHJE01000048">
    <property type="protein sequence ID" value="EHP41404.1"/>
    <property type="molecule type" value="Genomic_DNA"/>
</dbReference>
<dbReference type="InterPro" id="IPR016032">
    <property type="entry name" value="Sig_transdc_resp-reg_C-effctor"/>
</dbReference>
<feature type="modified residue" description="4-aspartylphosphate" evidence="3">
    <location>
        <position position="59"/>
    </location>
</feature>
<proteinExistence type="predicted"/>
<dbReference type="Gene3D" id="1.10.10.10">
    <property type="entry name" value="Winged helix-like DNA-binding domain superfamily/Winged helix DNA-binding domain"/>
    <property type="match status" value="1"/>
</dbReference>
<dbReference type="SUPFAM" id="SSF52172">
    <property type="entry name" value="CheY-like"/>
    <property type="match status" value="1"/>
</dbReference>
<dbReference type="GO" id="GO:0006355">
    <property type="term" value="P:regulation of DNA-templated transcription"/>
    <property type="evidence" value="ECO:0007669"/>
    <property type="project" value="InterPro"/>
</dbReference>
<evidence type="ECO:0000259" key="5">
    <source>
        <dbReference type="PROSITE" id="PS50110"/>
    </source>
</evidence>
<dbReference type="PANTHER" id="PTHR43214">
    <property type="entry name" value="TWO-COMPONENT RESPONSE REGULATOR"/>
    <property type="match status" value="1"/>
</dbReference>
<dbReference type="GO" id="GO:0000160">
    <property type="term" value="P:phosphorelay signal transduction system"/>
    <property type="evidence" value="ECO:0007669"/>
    <property type="project" value="InterPro"/>
</dbReference>